<evidence type="ECO:0000313" key="2">
    <source>
        <dbReference type="Proteomes" id="UP000199050"/>
    </source>
</evidence>
<name>A0A1G9AF72_9BACL</name>
<evidence type="ECO:0008006" key="3">
    <source>
        <dbReference type="Google" id="ProtNLM"/>
    </source>
</evidence>
<dbReference type="RefSeq" id="WP_090717694.1">
    <property type="nucleotide sequence ID" value="NZ_CBCSKY010000038.1"/>
</dbReference>
<gene>
    <name evidence="1" type="ORF">SAMN05216192_13640</name>
</gene>
<dbReference type="AlphaFoldDB" id="A0A1G9AF72"/>
<keyword evidence="2" id="KW-1185">Reference proteome</keyword>
<accession>A0A1G9AF72</accession>
<sequence length="262" mass="29322">MRDKQEDTVPLQEWTQNRESWPLLEEYLQLRSGLPGPRANLELAARFARAYAETEITDAAWSLLTMWVEDSGEYLPFCAVQAGAAHYAFADSLRRGWIKKVLKQAMNDARWRVREAAAIGLQYVGEYNFSELQELLDSWRPEATLLDQRAFVAGLAHPPLLKSREQAQYSLGLAAEITDGILKGRSAGYDSEHFRVLSKGLEYSLSLFVAAEPEAGFALLGRLVASGDERMIRIVKSNLSKARLSKKYPGQVEELLAGLTSV</sequence>
<organism evidence="1 2">
    <name type="scientific">Paenibacillus typhae</name>
    <dbReference type="NCBI Taxonomy" id="1174501"/>
    <lineage>
        <taxon>Bacteria</taxon>
        <taxon>Bacillati</taxon>
        <taxon>Bacillota</taxon>
        <taxon>Bacilli</taxon>
        <taxon>Bacillales</taxon>
        <taxon>Paenibacillaceae</taxon>
        <taxon>Paenibacillus</taxon>
    </lineage>
</organism>
<dbReference type="Proteomes" id="UP000199050">
    <property type="component" value="Unassembled WGS sequence"/>
</dbReference>
<proteinExistence type="predicted"/>
<dbReference type="EMBL" id="FNDX01000036">
    <property type="protein sequence ID" value="SDK25911.1"/>
    <property type="molecule type" value="Genomic_DNA"/>
</dbReference>
<protein>
    <recommendedName>
        <fullName evidence="3">HEAT repeat-containing protein</fullName>
    </recommendedName>
</protein>
<reference evidence="2" key="1">
    <citation type="submission" date="2016-10" db="EMBL/GenBank/DDBJ databases">
        <authorList>
            <person name="Varghese N."/>
            <person name="Submissions S."/>
        </authorList>
    </citation>
    <scope>NUCLEOTIDE SEQUENCE [LARGE SCALE GENOMIC DNA]</scope>
    <source>
        <strain evidence="2">CGMCC 1.11012</strain>
    </source>
</reference>
<dbReference type="STRING" id="1174501.SAMN05216192_13640"/>
<evidence type="ECO:0000313" key="1">
    <source>
        <dbReference type="EMBL" id="SDK25911.1"/>
    </source>
</evidence>
<dbReference type="OrthoDB" id="154709at2"/>